<keyword evidence="1" id="KW-0472">Membrane</keyword>
<proteinExistence type="predicted"/>
<organism evidence="2 3">
    <name type="scientific">Legionella londiniensis</name>
    <dbReference type="NCBI Taxonomy" id="45068"/>
    <lineage>
        <taxon>Bacteria</taxon>
        <taxon>Pseudomonadati</taxon>
        <taxon>Pseudomonadota</taxon>
        <taxon>Gammaproteobacteria</taxon>
        <taxon>Legionellales</taxon>
        <taxon>Legionellaceae</taxon>
        <taxon>Legionella</taxon>
    </lineage>
</organism>
<dbReference type="NCBIfam" id="NF045611">
    <property type="entry name" value="small_CydP"/>
    <property type="match status" value="1"/>
</dbReference>
<dbReference type="AlphaFoldDB" id="A0A0W0VSY9"/>
<dbReference type="Proteomes" id="UP000054997">
    <property type="component" value="Unassembled WGS sequence"/>
</dbReference>
<feature type="transmembrane region" description="Helical" evidence="1">
    <location>
        <begin position="12"/>
        <end position="30"/>
    </location>
</feature>
<dbReference type="PATRIC" id="fig|45068.5.peg.138"/>
<sequence>MKPLTRDVLVTLLVKFTLLTALWVLCFKGIEKPQKDARQWLLGSEVNKIQSTSPKHLQNIQIKEA</sequence>
<evidence type="ECO:0000313" key="3">
    <source>
        <dbReference type="Proteomes" id="UP000054997"/>
    </source>
</evidence>
<name>A0A0W0VSY9_9GAMM</name>
<dbReference type="RefSeq" id="WP_058528145.1">
    <property type="nucleotide sequence ID" value="NZ_CAAAHZ010000005.1"/>
</dbReference>
<dbReference type="InterPro" id="IPR054636">
    <property type="entry name" value="CydP"/>
</dbReference>
<evidence type="ECO:0000313" key="2">
    <source>
        <dbReference type="EMBL" id="KTD23246.1"/>
    </source>
</evidence>
<accession>A0A0W0VSY9</accession>
<keyword evidence="1" id="KW-1133">Transmembrane helix</keyword>
<keyword evidence="1" id="KW-0812">Transmembrane</keyword>
<protein>
    <submittedName>
        <fullName evidence="2">Uncharacterized protein</fullName>
    </submittedName>
</protein>
<gene>
    <name evidence="2" type="ORF">Llon_0131</name>
</gene>
<keyword evidence="3" id="KW-1185">Reference proteome</keyword>
<dbReference type="EMBL" id="LNYK01000001">
    <property type="protein sequence ID" value="KTD23246.1"/>
    <property type="molecule type" value="Genomic_DNA"/>
</dbReference>
<dbReference type="STRING" id="45068.Llon_0131"/>
<dbReference type="OrthoDB" id="5651937at2"/>
<evidence type="ECO:0000256" key="1">
    <source>
        <dbReference type="SAM" id="Phobius"/>
    </source>
</evidence>
<comment type="caution">
    <text evidence="2">The sequence shown here is derived from an EMBL/GenBank/DDBJ whole genome shotgun (WGS) entry which is preliminary data.</text>
</comment>
<reference evidence="2 3" key="1">
    <citation type="submission" date="2015-11" db="EMBL/GenBank/DDBJ databases">
        <title>Genomic analysis of 38 Legionella species identifies large and diverse effector repertoires.</title>
        <authorList>
            <person name="Burstein D."/>
            <person name="Amaro F."/>
            <person name="Zusman T."/>
            <person name="Lifshitz Z."/>
            <person name="Cohen O."/>
            <person name="Gilbert J.A."/>
            <person name="Pupko T."/>
            <person name="Shuman H.A."/>
            <person name="Segal G."/>
        </authorList>
    </citation>
    <scope>NUCLEOTIDE SEQUENCE [LARGE SCALE GENOMIC DNA]</scope>
    <source>
        <strain evidence="2 3">ATCC 49505</strain>
    </source>
</reference>